<feature type="transmembrane region" description="Helical" evidence="2">
    <location>
        <begin position="241"/>
        <end position="260"/>
    </location>
</feature>
<evidence type="ECO:0000256" key="1">
    <source>
        <dbReference type="SAM" id="MobiDB-lite"/>
    </source>
</evidence>
<feature type="region of interest" description="Disordered" evidence="1">
    <location>
        <begin position="94"/>
        <end position="116"/>
    </location>
</feature>
<evidence type="ECO:0000256" key="2">
    <source>
        <dbReference type="SAM" id="Phobius"/>
    </source>
</evidence>
<evidence type="ECO:0000313" key="4">
    <source>
        <dbReference type="Proteomes" id="UP000183947"/>
    </source>
</evidence>
<dbReference type="EMBL" id="FRAS01000049">
    <property type="protein sequence ID" value="SHM27486.1"/>
    <property type="molecule type" value="Genomic_DNA"/>
</dbReference>
<feature type="transmembrane region" description="Helical" evidence="2">
    <location>
        <begin position="6"/>
        <end position="29"/>
    </location>
</feature>
<dbReference type="RefSeq" id="WP_073289168.1">
    <property type="nucleotide sequence ID" value="NZ_FRAS01000049.1"/>
</dbReference>
<dbReference type="Proteomes" id="UP000183947">
    <property type="component" value="Unassembled WGS sequence"/>
</dbReference>
<organism evidence="3 4">
    <name type="scientific">Hymenobacter psychrotolerans DSM 18569</name>
    <dbReference type="NCBI Taxonomy" id="1121959"/>
    <lineage>
        <taxon>Bacteria</taxon>
        <taxon>Pseudomonadati</taxon>
        <taxon>Bacteroidota</taxon>
        <taxon>Cytophagia</taxon>
        <taxon>Cytophagales</taxon>
        <taxon>Hymenobacteraceae</taxon>
        <taxon>Hymenobacter</taxon>
    </lineage>
</organism>
<protein>
    <submittedName>
        <fullName evidence="3">Zinc transporter, ZIP family</fullName>
    </submittedName>
</protein>
<accession>A0A1M7HG61</accession>
<gene>
    <name evidence="3" type="ORF">SAMN02746009_04224</name>
</gene>
<sequence>MNFPTWAQAGFWGLVSGSALLLGAAIGYYAKVPQRLTAAIMAFGSGVLISTLSLELMEEAYHKGGFTATALGFLGGAAAFTLANWLLARHGAKHRKRSGHHQSQERAAVQQGQTEGNDAGDDNGLALAIGALLDGIPESIVIGLSMLAGGAVSMVAVVAIFLSNLPEGLSSASGMRKAGRPARYVLLLWAGIALVSGAASLLGYTVFSQFSNEVVAATMAVSAGAVLAMIADTMIPEAFEVAHNFTGLITVLGFLVSFFLSKMG</sequence>
<dbReference type="AlphaFoldDB" id="A0A1M7HG61"/>
<feature type="transmembrane region" description="Helical" evidence="2">
    <location>
        <begin position="36"/>
        <end position="54"/>
    </location>
</feature>
<name>A0A1M7HG61_9BACT</name>
<keyword evidence="4" id="KW-1185">Reference proteome</keyword>
<reference evidence="4" key="1">
    <citation type="submission" date="2016-11" db="EMBL/GenBank/DDBJ databases">
        <authorList>
            <person name="Varghese N."/>
            <person name="Submissions S."/>
        </authorList>
    </citation>
    <scope>NUCLEOTIDE SEQUENCE [LARGE SCALE GENOMIC DNA]</scope>
    <source>
        <strain evidence="4">DSM 18569</strain>
    </source>
</reference>
<keyword evidence="2" id="KW-0812">Transmembrane</keyword>
<feature type="transmembrane region" description="Helical" evidence="2">
    <location>
        <begin position="214"/>
        <end position="235"/>
    </location>
</feature>
<dbReference type="OrthoDB" id="1145132at2"/>
<feature type="transmembrane region" description="Helical" evidence="2">
    <location>
        <begin position="140"/>
        <end position="162"/>
    </location>
</feature>
<dbReference type="STRING" id="1121959.SAMN02746009_04224"/>
<feature type="transmembrane region" description="Helical" evidence="2">
    <location>
        <begin position="66"/>
        <end position="87"/>
    </location>
</feature>
<keyword evidence="2" id="KW-0472">Membrane</keyword>
<feature type="transmembrane region" description="Helical" evidence="2">
    <location>
        <begin position="182"/>
        <end position="207"/>
    </location>
</feature>
<proteinExistence type="predicted"/>
<keyword evidence="2" id="KW-1133">Transmembrane helix</keyword>
<evidence type="ECO:0000313" key="3">
    <source>
        <dbReference type="EMBL" id="SHM27486.1"/>
    </source>
</evidence>